<dbReference type="AlphaFoldDB" id="A0A8A3S0A2"/>
<feature type="coiled-coil region" evidence="1">
    <location>
        <begin position="299"/>
        <end position="326"/>
    </location>
</feature>
<organism evidence="2 3">
    <name type="scientific">Methanofollis aquaemaris</name>
    <dbReference type="NCBI Taxonomy" id="126734"/>
    <lineage>
        <taxon>Archaea</taxon>
        <taxon>Methanobacteriati</taxon>
        <taxon>Methanobacteriota</taxon>
        <taxon>Stenosarchaea group</taxon>
        <taxon>Methanomicrobia</taxon>
        <taxon>Methanomicrobiales</taxon>
        <taxon>Methanomicrobiaceae</taxon>
        <taxon>Methanofollis</taxon>
    </lineage>
</organism>
<dbReference type="RefSeq" id="WP_265581320.1">
    <property type="nucleotide sequence ID" value="NZ_CP036172.1"/>
</dbReference>
<dbReference type="Proteomes" id="UP001042704">
    <property type="component" value="Chromosome"/>
</dbReference>
<dbReference type="KEGG" id="maqe:RJ40_00180"/>
<dbReference type="EMBL" id="CP036172">
    <property type="protein sequence ID" value="QSZ66028.1"/>
    <property type="molecule type" value="Genomic_DNA"/>
</dbReference>
<dbReference type="PROSITE" id="PS51257">
    <property type="entry name" value="PROKAR_LIPOPROTEIN"/>
    <property type="match status" value="1"/>
</dbReference>
<gene>
    <name evidence="2" type="ORF">RJ40_00180</name>
</gene>
<reference evidence="2" key="2">
    <citation type="submission" date="2019-02" db="EMBL/GenBank/DDBJ databases">
        <authorList>
            <person name="Chen S.-C."/>
            <person name="Chien H.-H."/>
            <person name="Lai M.-C."/>
        </authorList>
    </citation>
    <scope>NUCLEOTIDE SEQUENCE</scope>
    <source>
        <strain evidence="2">N2F9704</strain>
    </source>
</reference>
<evidence type="ECO:0000313" key="3">
    <source>
        <dbReference type="Proteomes" id="UP001042704"/>
    </source>
</evidence>
<dbReference type="Gene3D" id="3.10.620.30">
    <property type="match status" value="1"/>
</dbReference>
<reference evidence="2" key="1">
    <citation type="journal article" date="2001" name="Int. J. Syst. Evol. Microbiol.">
        <title>Methanofollis aquaemaris sp. nov., a methanogen isolated from an aquaculture fish pond.</title>
        <authorList>
            <person name="Lai M.C."/>
            <person name="Chen S.C."/>
        </authorList>
    </citation>
    <scope>NUCLEOTIDE SEQUENCE</scope>
    <source>
        <strain evidence="2">N2F9704</strain>
    </source>
</reference>
<sequence>MNRQSTISLLLCVLLVFSLTAGCTDTGAIAPGGEQPEQADIPEVRAGSADLPAVEKSATTREGVAVQTIVPATGQPTVTRVFETKFERKTYTVEVEVNGSVYAGARSVDKGLPPGADWNDPGVMTAYYRRFIDDPAMKDFFDDMARDFRSVRAREGLNAGEYLEFLITFVQQIPYDPNAPAHPRYPVEVVRDRTGDCDEKSLLLIGLLAHEGYDTAFILFPDEHHAAAGIRISTGGDPSFRVFEGPETGKYFYIESTEPTYIGLYTEPYGSAEAVVVPIGDGTGRFNRVNYISRITGTYQKIEERLPFMHDRMKAWEEEIEEMETKLTGGNYESRAEWDQDHRAYLKLIDEHNDYVEKYNTYLEVYHYIADHPYDIEGVYRHIENSGVDDIKI</sequence>
<keyword evidence="1" id="KW-0175">Coiled coil</keyword>
<protein>
    <recommendedName>
        <fullName evidence="4">Transglutaminase domain-containing protein</fullName>
    </recommendedName>
</protein>
<keyword evidence="3" id="KW-1185">Reference proteome</keyword>
<proteinExistence type="predicted"/>
<dbReference type="GeneID" id="76422722"/>
<accession>A0A8A3S0A2</accession>
<name>A0A8A3S0A2_9EURY</name>
<evidence type="ECO:0000256" key="1">
    <source>
        <dbReference type="SAM" id="Coils"/>
    </source>
</evidence>
<evidence type="ECO:0008006" key="4">
    <source>
        <dbReference type="Google" id="ProtNLM"/>
    </source>
</evidence>
<evidence type="ECO:0000313" key="2">
    <source>
        <dbReference type="EMBL" id="QSZ66028.1"/>
    </source>
</evidence>